<feature type="binding site" evidence="10">
    <location>
        <position position="185"/>
    </location>
    <ligand>
        <name>NAD(+)</name>
        <dbReference type="ChEBI" id="CHEBI:57540"/>
    </ligand>
</feature>
<feature type="binding site" evidence="11">
    <location>
        <position position="323"/>
    </location>
    <ligand>
        <name>substrate</name>
    </ligand>
</feature>
<dbReference type="InterPro" id="IPR022695">
    <property type="entry name" value="Histidinol_DH_monofunct"/>
</dbReference>
<feature type="binding site" evidence="11">
    <location>
        <position position="253"/>
    </location>
    <ligand>
        <name>substrate</name>
    </ligand>
</feature>
<keyword evidence="5 12" id="KW-0479">Metal-binding</keyword>
<evidence type="ECO:0000256" key="6">
    <source>
        <dbReference type="ARBA" id="ARBA00022833"/>
    </source>
</evidence>
<evidence type="ECO:0000256" key="13">
    <source>
        <dbReference type="RuleBase" id="RU004175"/>
    </source>
</evidence>
<dbReference type="InterPro" id="IPR001692">
    <property type="entry name" value="Histidinol_DH_CS"/>
</dbReference>
<dbReference type="PROSITE" id="PS00611">
    <property type="entry name" value="HISOL_DEHYDROGENASE"/>
    <property type="match status" value="1"/>
</dbReference>
<evidence type="ECO:0000313" key="16">
    <source>
        <dbReference type="Proteomes" id="UP000295244"/>
    </source>
</evidence>
<gene>
    <name evidence="15" type="primary">hisD</name>
    <name evidence="15" type="ORF">E0L93_10205</name>
</gene>
<keyword evidence="7 8" id="KW-0560">Oxidoreductase</keyword>
<evidence type="ECO:0000256" key="9">
    <source>
        <dbReference type="PIRSR" id="PIRSR000099-1"/>
    </source>
</evidence>
<dbReference type="InterPro" id="IPR012131">
    <property type="entry name" value="Hstdl_DH"/>
</dbReference>
<feature type="binding site" evidence="11">
    <location>
        <position position="231"/>
    </location>
    <ligand>
        <name>substrate</name>
    </ligand>
</feature>
<feature type="binding site" evidence="11">
    <location>
        <position position="256"/>
    </location>
    <ligand>
        <name>substrate</name>
    </ligand>
</feature>
<evidence type="ECO:0000256" key="2">
    <source>
        <dbReference type="ARBA" id="ARBA00004940"/>
    </source>
</evidence>
<dbReference type="PANTHER" id="PTHR21256">
    <property type="entry name" value="HISTIDINOL DEHYDROGENASE HDH"/>
    <property type="match status" value="1"/>
</dbReference>
<dbReference type="PANTHER" id="PTHR21256:SF14">
    <property type="entry name" value="HISTIDINOL DEHYDROGENASE"/>
    <property type="match status" value="1"/>
</dbReference>
<dbReference type="GO" id="GO:0004399">
    <property type="term" value="F:histidinol dehydrogenase activity"/>
    <property type="evidence" value="ECO:0007669"/>
    <property type="project" value="InterPro"/>
</dbReference>
<evidence type="ECO:0000256" key="4">
    <source>
        <dbReference type="ARBA" id="ARBA00016531"/>
    </source>
</evidence>
<dbReference type="UniPathway" id="UPA00031">
    <property type="reaction ID" value="UER00014"/>
</dbReference>
<feature type="binding site" evidence="12">
    <location>
        <position position="256"/>
    </location>
    <ligand>
        <name>Zn(2+)</name>
        <dbReference type="ChEBI" id="CHEBI:29105"/>
    </ligand>
</feature>
<keyword evidence="14" id="KW-0175">Coiled coil</keyword>
<dbReference type="InterPro" id="IPR016161">
    <property type="entry name" value="Ald_DH/histidinol_DH"/>
</dbReference>
<keyword evidence="16" id="KW-1185">Reference proteome</keyword>
<feature type="binding site" evidence="10">
    <location>
        <position position="118"/>
    </location>
    <ligand>
        <name>NAD(+)</name>
        <dbReference type="ChEBI" id="CHEBI:57540"/>
    </ligand>
</feature>
<dbReference type="PIRSF" id="PIRSF000099">
    <property type="entry name" value="Histidinol_dh"/>
    <property type="match status" value="1"/>
</dbReference>
<keyword evidence="6 12" id="KW-0862">Zinc</keyword>
<evidence type="ECO:0000256" key="14">
    <source>
        <dbReference type="SAM" id="Coils"/>
    </source>
</evidence>
<dbReference type="EMBL" id="SKBU01000016">
    <property type="protein sequence ID" value="TCJ16480.1"/>
    <property type="molecule type" value="Genomic_DNA"/>
</dbReference>
<evidence type="ECO:0000256" key="11">
    <source>
        <dbReference type="PIRSR" id="PIRSR000099-3"/>
    </source>
</evidence>
<dbReference type="PRINTS" id="PR00083">
    <property type="entry name" value="HOLDHDRGNASE"/>
</dbReference>
<dbReference type="AlphaFoldDB" id="A0A4R1BGY5"/>
<evidence type="ECO:0000313" key="15">
    <source>
        <dbReference type="EMBL" id="TCJ16480.1"/>
    </source>
</evidence>
<dbReference type="CDD" id="cd06572">
    <property type="entry name" value="Histidinol_dh"/>
    <property type="match status" value="1"/>
</dbReference>
<comment type="similarity">
    <text evidence="3 8 13">Belongs to the histidinol dehydrogenase family.</text>
</comment>
<dbReference type="GO" id="GO:0005829">
    <property type="term" value="C:cytosol"/>
    <property type="evidence" value="ECO:0007669"/>
    <property type="project" value="TreeGrafter"/>
</dbReference>
<dbReference type="Pfam" id="PF00815">
    <property type="entry name" value="Histidinol_dh"/>
    <property type="match status" value="1"/>
</dbReference>
<dbReference type="Gene3D" id="3.40.50.1980">
    <property type="entry name" value="Nitrogenase molybdenum iron protein domain"/>
    <property type="match status" value="2"/>
</dbReference>
<feature type="binding site" evidence="10">
    <location>
        <position position="208"/>
    </location>
    <ligand>
        <name>NAD(+)</name>
        <dbReference type="ChEBI" id="CHEBI:57540"/>
    </ligand>
</feature>
<evidence type="ECO:0000256" key="8">
    <source>
        <dbReference type="PIRNR" id="PIRNR000099"/>
    </source>
</evidence>
<feature type="binding site" evidence="11">
    <location>
        <position position="410"/>
    </location>
    <ligand>
        <name>substrate</name>
    </ligand>
</feature>
<comment type="cofactor">
    <cofactor evidence="12">
        <name>Zn(2+)</name>
        <dbReference type="ChEBI" id="CHEBI:29105"/>
    </cofactor>
    <text evidence="12">Binds 1 zinc ion per subunit.</text>
</comment>
<feature type="active site" description="Proton acceptor" evidence="9">
    <location>
        <position position="323"/>
    </location>
</feature>
<organism evidence="15 16">
    <name type="scientific">Rubrobacter taiwanensis</name>
    <dbReference type="NCBI Taxonomy" id="185139"/>
    <lineage>
        <taxon>Bacteria</taxon>
        <taxon>Bacillati</taxon>
        <taxon>Actinomycetota</taxon>
        <taxon>Rubrobacteria</taxon>
        <taxon>Rubrobacterales</taxon>
        <taxon>Rubrobacteraceae</taxon>
        <taxon>Rubrobacter</taxon>
    </lineage>
</organism>
<proteinExistence type="inferred from homology"/>
<keyword evidence="10" id="KW-0520">NAD</keyword>
<comment type="function">
    <text evidence="1">Catalyzes the sequential NAD-dependent oxidations of L-histidinol to L-histidinaldehyde and then to L-histidine.</text>
</comment>
<dbReference type="RefSeq" id="WP_132691556.1">
    <property type="nucleotide sequence ID" value="NZ_SKBU01000016.1"/>
</dbReference>
<comment type="caution">
    <text evidence="15">The sequence shown here is derived from an EMBL/GenBank/DDBJ whole genome shotgun (WGS) entry which is preliminary data.</text>
</comment>
<feature type="binding site" evidence="12">
    <location>
        <position position="356"/>
    </location>
    <ligand>
        <name>Zn(2+)</name>
        <dbReference type="ChEBI" id="CHEBI:29105"/>
    </ligand>
</feature>
<dbReference type="NCBIfam" id="TIGR00069">
    <property type="entry name" value="hisD"/>
    <property type="match status" value="1"/>
</dbReference>
<evidence type="ECO:0000256" key="1">
    <source>
        <dbReference type="ARBA" id="ARBA00003850"/>
    </source>
</evidence>
<protein>
    <recommendedName>
        <fullName evidence="4">Histidinol dehydrogenase</fullName>
    </recommendedName>
</protein>
<feature type="active site" description="Proton acceptor" evidence="9">
    <location>
        <position position="322"/>
    </location>
</feature>
<evidence type="ECO:0000256" key="7">
    <source>
        <dbReference type="ARBA" id="ARBA00023002"/>
    </source>
</evidence>
<feature type="binding site" evidence="11">
    <location>
        <position position="356"/>
    </location>
    <ligand>
        <name>substrate</name>
    </ligand>
</feature>
<evidence type="ECO:0000256" key="10">
    <source>
        <dbReference type="PIRSR" id="PIRSR000099-2"/>
    </source>
</evidence>
<dbReference type="FunFam" id="3.40.50.1980:FF:000001">
    <property type="entry name" value="Histidinol dehydrogenase"/>
    <property type="match status" value="1"/>
</dbReference>
<evidence type="ECO:0000256" key="12">
    <source>
        <dbReference type="PIRSR" id="PIRSR000099-4"/>
    </source>
</evidence>
<sequence>MEYLKKGQPQEEGATRQIRDAVSEILSAVEKEGIAAVRRYSEKFDGWNPQSFVVSEEEIRRAEESVEDELKEHIEFAKEQVQNFARLQRETLTDFEKQTLPGVVLGQKQIPVNAVGSYTPSGQYPMFASSIMTVAVAKVAGVKRVVAIAAPHRGEDGKPYGIYEPMLYTMASCGADQILCLGGVQALAAVAFGMEEVEPVDMIVGAGNAYVAEAKRQLFGEVGIDLLAGPTEIAIIADETAEPHLLAADLLGQAEHGPTSPAVLITTSREVGEETIREVDRWLEGDWPTKRMAGEAWRNHGEVILCESDEEMVKVSDEIAPEHLEVQTRDPEWFLERLTNYGSLFLGEHSTVAYSDKAIGTNHVLPTNRAARYTGGLWVGKFTKTVTYQKVSEEGTRQVAPAAAAISDGELMYGHALTCRIRQERAKQSPKPPL</sequence>
<reference evidence="15 16" key="1">
    <citation type="submission" date="2019-03" db="EMBL/GenBank/DDBJ databases">
        <title>Whole genome sequence of a novel Rubrobacter taiwanensis strain, isolated from Yellowstone National Park.</title>
        <authorList>
            <person name="Freed S."/>
            <person name="Ramaley R.F."/>
            <person name="Kyndt J.A."/>
        </authorList>
    </citation>
    <scope>NUCLEOTIDE SEQUENCE [LARGE SCALE GENOMIC DNA]</scope>
    <source>
        <strain evidence="15 16">Yellowstone</strain>
    </source>
</reference>
<dbReference type="GO" id="GO:0051287">
    <property type="term" value="F:NAD binding"/>
    <property type="evidence" value="ECO:0007669"/>
    <property type="project" value="InterPro"/>
</dbReference>
<name>A0A4R1BGY5_9ACTN</name>
<feature type="binding site" evidence="11">
    <location>
        <position position="415"/>
    </location>
    <ligand>
        <name>substrate</name>
    </ligand>
</feature>
<dbReference type="OrthoDB" id="9805269at2"/>
<feature type="coiled-coil region" evidence="14">
    <location>
        <begin position="52"/>
        <end position="87"/>
    </location>
</feature>
<comment type="pathway">
    <text evidence="2">Amino-acid biosynthesis; L-histidine biosynthesis; L-histidine from 5-phospho-alpha-D-ribose 1-diphosphate: step 9/9.</text>
</comment>
<accession>A0A4R1BGY5</accession>
<dbReference type="Gene3D" id="1.20.5.1300">
    <property type="match status" value="1"/>
</dbReference>
<dbReference type="GO" id="GO:0000105">
    <property type="term" value="P:L-histidine biosynthetic process"/>
    <property type="evidence" value="ECO:0007669"/>
    <property type="project" value="UniProtKB-UniPathway"/>
</dbReference>
<dbReference type="SUPFAM" id="SSF53720">
    <property type="entry name" value="ALDH-like"/>
    <property type="match status" value="1"/>
</dbReference>
<dbReference type="GO" id="GO:0046872">
    <property type="term" value="F:metal ion binding"/>
    <property type="evidence" value="ECO:0007669"/>
    <property type="project" value="UniProtKB-KW"/>
</dbReference>
<evidence type="ECO:0000256" key="3">
    <source>
        <dbReference type="ARBA" id="ARBA00010178"/>
    </source>
</evidence>
<dbReference type="Proteomes" id="UP000295244">
    <property type="component" value="Unassembled WGS sequence"/>
</dbReference>
<evidence type="ECO:0000256" key="5">
    <source>
        <dbReference type="ARBA" id="ARBA00022723"/>
    </source>
</evidence>
<feature type="binding site" evidence="12">
    <location>
        <position position="253"/>
    </location>
    <ligand>
        <name>Zn(2+)</name>
        <dbReference type="ChEBI" id="CHEBI:29105"/>
    </ligand>
</feature>
<feature type="binding site" evidence="12">
    <location>
        <position position="415"/>
    </location>
    <ligand>
        <name>Zn(2+)</name>
        <dbReference type="ChEBI" id="CHEBI:29105"/>
    </ligand>
</feature>